<dbReference type="AlphaFoldDB" id="A0A366F9W0"/>
<name>A0A366F9W0_9HYPH</name>
<sequence length="263" mass="27571">MGAAAVFVVAILAVASPAAAAAGAERGGLVTIPPGLYTPFQRVKAANSGETEAQAPEAIAAFAMDRAPVTNAEYLGFVTAHPEWRKSWTKTLFADGRYLGRWPADLDFGHAEAGDRPVTDVSWFAARAYCKTRGLDLPTTAQWEYALADAGRDEARVRARSLEWFSRPNGAGPGAIGGPVNGYGVGNLIGLVWEWTEDFNAYAITAESRDPNGNDSAAVCGGAAAGIADASDYPAFMRASMRASLKANYTADMLGFRCAGGAP</sequence>
<accession>A0A366F9W0</accession>
<dbReference type="InterPro" id="IPR051043">
    <property type="entry name" value="Sulfatase_Mod_Factor_Kinase"/>
</dbReference>
<protein>
    <submittedName>
        <fullName evidence="3">Formylglycine-generating enzyme required for sulfatase activity</fullName>
    </submittedName>
</protein>
<evidence type="ECO:0000259" key="2">
    <source>
        <dbReference type="Pfam" id="PF03781"/>
    </source>
</evidence>
<proteinExistence type="predicted"/>
<evidence type="ECO:0000256" key="1">
    <source>
        <dbReference type="SAM" id="SignalP"/>
    </source>
</evidence>
<dbReference type="Proteomes" id="UP000253529">
    <property type="component" value="Unassembled WGS sequence"/>
</dbReference>
<dbReference type="InterPro" id="IPR042095">
    <property type="entry name" value="SUMF_sf"/>
</dbReference>
<dbReference type="InterPro" id="IPR016187">
    <property type="entry name" value="CTDL_fold"/>
</dbReference>
<organism evidence="3 4">
    <name type="scientific">Roseiarcus fermentans</name>
    <dbReference type="NCBI Taxonomy" id="1473586"/>
    <lineage>
        <taxon>Bacteria</taxon>
        <taxon>Pseudomonadati</taxon>
        <taxon>Pseudomonadota</taxon>
        <taxon>Alphaproteobacteria</taxon>
        <taxon>Hyphomicrobiales</taxon>
        <taxon>Roseiarcaceae</taxon>
        <taxon>Roseiarcus</taxon>
    </lineage>
</organism>
<dbReference type="OrthoDB" id="9768004at2"/>
<gene>
    <name evidence="3" type="ORF">DFR50_11835</name>
</gene>
<dbReference type="RefSeq" id="WP_113890380.1">
    <property type="nucleotide sequence ID" value="NZ_QNRK01000018.1"/>
</dbReference>
<dbReference type="EMBL" id="QNRK01000018">
    <property type="protein sequence ID" value="RBP10549.1"/>
    <property type="molecule type" value="Genomic_DNA"/>
</dbReference>
<feature type="domain" description="Sulfatase-modifying factor enzyme-like" evidence="2">
    <location>
        <begin position="29"/>
        <end position="259"/>
    </location>
</feature>
<reference evidence="3 4" key="1">
    <citation type="submission" date="2018-06" db="EMBL/GenBank/DDBJ databases">
        <title>Genomic Encyclopedia of Type Strains, Phase IV (KMG-IV): sequencing the most valuable type-strain genomes for metagenomic binning, comparative biology and taxonomic classification.</title>
        <authorList>
            <person name="Goeker M."/>
        </authorList>
    </citation>
    <scope>NUCLEOTIDE SEQUENCE [LARGE SCALE GENOMIC DNA]</scope>
    <source>
        <strain evidence="3 4">DSM 24875</strain>
    </source>
</reference>
<dbReference type="Gene3D" id="3.90.1580.10">
    <property type="entry name" value="paralog of FGE (formylglycine-generating enzyme)"/>
    <property type="match status" value="1"/>
</dbReference>
<dbReference type="SUPFAM" id="SSF56436">
    <property type="entry name" value="C-type lectin-like"/>
    <property type="match status" value="1"/>
</dbReference>
<feature type="signal peptide" evidence="1">
    <location>
        <begin position="1"/>
        <end position="20"/>
    </location>
</feature>
<dbReference type="PANTHER" id="PTHR23150:SF19">
    <property type="entry name" value="FORMYLGLYCINE-GENERATING ENZYME"/>
    <property type="match status" value="1"/>
</dbReference>
<dbReference type="GO" id="GO:0120147">
    <property type="term" value="F:formylglycine-generating oxidase activity"/>
    <property type="evidence" value="ECO:0007669"/>
    <property type="project" value="TreeGrafter"/>
</dbReference>
<dbReference type="Pfam" id="PF03781">
    <property type="entry name" value="FGE-sulfatase"/>
    <property type="match status" value="1"/>
</dbReference>
<comment type="caution">
    <text evidence="3">The sequence shown here is derived from an EMBL/GenBank/DDBJ whole genome shotgun (WGS) entry which is preliminary data.</text>
</comment>
<keyword evidence="4" id="KW-1185">Reference proteome</keyword>
<keyword evidence="1" id="KW-0732">Signal</keyword>
<dbReference type="InterPro" id="IPR005532">
    <property type="entry name" value="SUMF_dom"/>
</dbReference>
<dbReference type="PANTHER" id="PTHR23150">
    <property type="entry name" value="SULFATASE MODIFYING FACTOR 1, 2"/>
    <property type="match status" value="1"/>
</dbReference>
<evidence type="ECO:0000313" key="4">
    <source>
        <dbReference type="Proteomes" id="UP000253529"/>
    </source>
</evidence>
<evidence type="ECO:0000313" key="3">
    <source>
        <dbReference type="EMBL" id="RBP10549.1"/>
    </source>
</evidence>
<feature type="chain" id="PRO_5016933480" evidence="1">
    <location>
        <begin position="21"/>
        <end position="263"/>
    </location>
</feature>